<proteinExistence type="predicted"/>
<dbReference type="EMBL" id="JAJFAZ020000007">
    <property type="protein sequence ID" value="KAI5320934.1"/>
    <property type="molecule type" value="Genomic_DNA"/>
</dbReference>
<evidence type="ECO:0008006" key="3">
    <source>
        <dbReference type="Google" id="ProtNLM"/>
    </source>
</evidence>
<accession>A0AAD4YTP5</accession>
<reference evidence="1 2" key="1">
    <citation type="journal article" date="2022" name="G3 (Bethesda)">
        <title>Whole-genome sequence and methylome profiling of the almond [Prunus dulcis (Mill.) D.A. Webb] cultivar 'Nonpareil'.</title>
        <authorList>
            <person name="D'Amico-Willman K.M."/>
            <person name="Ouma W.Z."/>
            <person name="Meulia T."/>
            <person name="Sideli G.M."/>
            <person name="Gradziel T.M."/>
            <person name="Fresnedo-Ramirez J."/>
        </authorList>
    </citation>
    <scope>NUCLEOTIDE SEQUENCE [LARGE SCALE GENOMIC DNA]</scope>
    <source>
        <strain evidence="1">Clone GOH B32 T37-40</strain>
    </source>
</reference>
<protein>
    <recommendedName>
        <fullName evidence="3">DUF4219 domain-containing protein</fullName>
    </recommendedName>
</protein>
<dbReference type="Proteomes" id="UP001054821">
    <property type="component" value="Chromosome 7"/>
</dbReference>
<evidence type="ECO:0000313" key="1">
    <source>
        <dbReference type="EMBL" id="KAI5320934.1"/>
    </source>
</evidence>
<comment type="caution">
    <text evidence="1">The sequence shown here is derived from an EMBL/GenBank/DDBJ whole genome shotgun (WGS) entry which is preliminary data.</text>
</comment>
<dbReference type="AlphaFoldDB" id="A0AAD4YTP5"/>
<organism evidence="1 2">
    <name type="scientific">Prunus dulcis</name>
    <name type="common">Almond</name>
    <name type="synonym">Amygdalus dulcis</name>
    <dbReference type="NCBI Taxonomy" id="3755"/>
    <lineage>
        <taxon>Eukaryota</taxon>
        <taxon>Viridiplantae</taxon>
        <taxon>Streptophyta</taxon>
        <taxon>Embryophyta</taxon>
        <taxon>Tracheophyta</taxon>
        <taxon>Spermatophyta</taxon>
        <taxon>Magnoliopsida</taxon>
        <taxon>eudicotyledons</taxon>
        <taxon>Gunneridae</taxon>
        <taxon>Pentapetalae</taxon>
        <taxon>rosids</taxon>
        <taxon>fabids</taxon>
        <taxon>Rosales</taxon>
        <taxon>Rosaceae</taxon>
        <taxon>Amygdaloideae</taxon>
        <taxon>Amygdaleae</taxon>
        <taxon>Prunus</taxon>
    </lineage>
</organism>
<gene>
    <name evidence="1" type="ORF">L3X38_040642</name>
</gene>
<keyword evidence="2" id="KW-1185">Reference proteome</keyword>
<evidence type="ECO:0000313" key="2">
    <source>
        <dbReference type="Proteomes" id="UP001054821"/>
    </source>
</evidence>
<sequence length="217" mass="24369">MERDLVAGSCNSPPYFDGNNYAAWREKFEIFLNALDEYASEYLTKDWAAPVKTVESNVVPKPRSEWTDAEIVEMITNEAMSLGQPIEELLIVQKILRVLPSRFRAKKTAIMEVQNCSPVFAFTPVMEGRSSPLAWRPCVGQQSFMFSSRFVRLLSGQNCSFFSLKGTEVAVLRGLDELGIALRALFCLSRTLHEFAEVSTSVKTQTLLVLAFAEPNL</sequence>
<name>A0AAD4YTP5_PRUDU</name>